<evidence type="ECO:0000313" key="3">
    <source>
        <dbReference type="Proteomes" id="UP000254939"/>
    </source>
</evidence>
<organism evidence="2 3">
    <name type="scientific">Rhizobium grahamii</name>
    <dbReference type="NCBI Taxonomy" id="1120045"/>
    <lineage>
        <taxon>Bacteria</taxon>
        <taxon>Pseudomonadati</taxon>
        <taxon>Pseudomonadota</taxon>
        <taxon>Alphaproteobacteria</taxon>
        <taxon>Hyphomicrobiales</taxon>
        <taxon>Rhizobiaceae</taxon>
        <taxon>Rhizobium/Agrobacterium group</taxon>
        <taxon>Rhizobium</taxon>
    </lineage>
</organism>
<evidence type="ECO:0000313" key="2">
    <source>
        <dbReference type="EMBL" id="RDJ13023.1"/>
    </source>
</evidence>
<feature type="region of interest" description="Disordered" evidence="1">
    <location>
        <begin position="61"/>
        <end position="86"/>
    </location>
</feature>
<protein>
    <submittedName>
        <fullName evidence="2">Uncharacterized protein</fullName>
    </submittedName>
</protein>
<dbReference type="RefSeq" id="WP_114712726.1">
    <property type="nucleotide sequence ID" value="NZ_KZ857259.1"/>
</dbReference>
<feature type="compositionally biased region" description="Polar residues" evidence="1">
    <location>
        <begin position="75"/>
        <end position="86"/>
    </location>
</feature>
<evidence type="ECO:0000256" key="1">
    <source>
        <dbReference type="SAM" id="MobiDB-lite"/>
    </source>
</evidence>
<accession>A0A370KTC5</accession>
<comment type="caution">
    <text evidence="2">The sequence shown here is derived from an EMBL/GenBank/DDBJ whole genome shotgun (WGS) entry which is preliminary data.</text>
</comment>
<gene>
    <name evidence="2" type="ORF">B5K06_09715</name>
</gene>
<dbReference type="Proteomes" id="UP000254939">
    <property type="component" value="Unassembled WGS sequence"/>
</dbReference>
<dbReference type="OrthoDB" id="7916376at2"/>
<reference evidence="2 3" key="1">
    <citation type="submission" date="2017-03" db="EMBL/GenBank/DDBJ databases">
        <title>Genome analysis of Rhizobial strains effectives or ineffectives for nitrogen fixation isolated from bean seeds.</title>
        <authorList>
            <person name="Peralta H."/>
            <person name="Aguilar-Vera A."/>
            <person name="Mora Y."/>
            <person name="Vargas-Lagunas C."/>
            <person name="Girard L."/>
            <person name="Mora J."/>
        </authorList>
    </citation>
    <scope>NUCLEOTIDE SEQUENCE [LARGE SCALE GENOMIC DNA]</scope>
    <source>
        <strain evidence="2 3">CCGM3</strain>
    </source>
</reference>
<dbReference type="EMBL" id="NAAC01000009">
    <property type="protein sequence ID" value="RDJ13023.1"/>
    <property type="molecule type" value="Genomic_DNA"/>
</dbReference>
<proteinExistence type="predicted"/>
<sequence length="136" mass="14754">MQAILVAMTILGCNDAVTQCNYIATVGEQWQTVAKCDADSERQLKHYTNVSYPTVIAVCEPSKPPTSPEVPKTLVENTPTPSTRVETQGRLSVFADRVADQVRAHLPSGGDMKAALASPVHFVSGSYSWVAKRLSY</sequence>
<dbReference type="AlphaFoldDB" id="A0A370KTC5"/>
<name>A0A370KTC5_9HYPH</name>